<dbReference type="Pfam" id="PF01381">
    <property type="entry name" value="HTH_3"/>
    <property type="match status" value="1"/>
</dbReference>
<dbReference type="PROSITE" id="PS50943">
    <property type="entry name" value="HTH_CROC1"/>
    <property type="match status" value="1"/>
</dbReference>
<dbReference type="PANTHER" id="PTHR46558:SF4">
    <property type="entry name" value="DNA-BIDING PHAGE PROTEIN"/>
    <property type="match status" value="1"/>
</dbReference>
<dbReference type="OrthoDB" id="1629646at2"/>
<evidence type="ECO:0000313" key="3">
    <source>
        <dbReference type="EMBL" id="SEM63349.1"/>
    </source>
</evidence>
<organism evidence="3 4">
    <name type="scientific">Hydrogenoanaerobacterium saccharovorans</name>
    <dbReference type="NCBI Taxonomy" id="474960"/>
    <lineage>
        <taxon>Bacteria</taxon>
        <taxon>Bacillati</taxon>
        <taxon>Bacillota</taxon>
        <taxon>Clostridia</taxon>
        <taxon>Eubacteriales</taxon>
        <taxon>Oscillospiraceae</taxon>
        <taxon>Hydrogenoanaerobacterium</taxon>
    </lineage>
</organism>
<dbReference type="Proteomes" id="UP000199158">
    <property type="component" value="Unassembled WGS sequence"/>
</dbReference>
<accession>A0A1H8A0N2</accession>
<dbReference type="EMBL" id="FOCG01000001">
    <property type="protein sequence ID" value="SEM63349.1"/>
    <property type="molecule type" value="Genomic_DNA"/>
</dbReference>
<dbReference type="RefSeq" id="WP_092752207.1">
    <property type="nucleotide sequence ID" value="NZ_FOCG01000001.1"/>
</dbReference>
<sequence length="75" mass="8747">MDTKQFEKYRKLGLNIAYYRKDKGYTQEMLAEKLNLDRTTISKIELATSGVSLDVIFAISDLLGVPVYKFFEFRD</sequence>
<name>A0A1H8A0N2_9FIRM</name>
<gene>
    <name evidence="3" type="ORF">SAMN05216180_0980</name>
</gene>
<dbReference type="InterPro" id="IPR010982">
    <property type="entry name" value="Lambda_DNA-bd_dom_sf"/>
</dbReference>
<keyword evidence="1 3" id="KW-0238">DNA-binding</keyword>
<proteinExistence type="predicted"/>
<feature type="domain" description="HTH cro/C1-type" evidence="2">
    <location>
        <begin position="16"/>
        <end position="70"/>
    </location>
</feature>
<dbReference type="InterPro" id="IPR001387">
    <property type="entry name" value="Cro/C1-type_HTH"/>
</dbReference>
<dbReference type="CDD" id="cd00093">
    <property type="entry name" value="HTH_XRE"/>
    <property type="match status" value="1"/>
</dbReference>
<dbReference type="SUPFAM" id="SSF47413">
    <property type="entry name" value="lambda repressor-like DNA-binding domains"/>
    <property type="match status" value="1"/>
</dbReference>
<dbReference type="Gene3D" id="1.10.260.40">
    <property type="entry name" value="lambda repressor-like DNA-binding domains"/>
    <property type="match status" value="1"/>
</dbReference>
<dbReference type="GO" id="GO:0003677">
    <property type="term" value="F:DNA binding"/>
    <property type="evidence" value="ECO:0007669"/>
    <property type="project" value="UniProtKB-KW"/>
</dbReference>
<protein>
    <submittedName>
        <fullName evidence="3">DNA-binding transcriptional regulator, XRE-family HTH domain</fullName>
    </submittedName>
</protein>
<dbReference type="SMART" id="SM00530">
    <property type="entry name" value="HTH_XRE"/>
    <property type="match status" value="1"/>
</dbReference>
<keyword evidence="4" id="KW-1185">Reference proteome</keyword>
<evidence type="ECO:0000259" key="2">
    <source>
        <dbReference type="PROSITE" id="PS50943"/>
    </source>
</evidence>
<dbReference type="PANTHER" id="PTHR46558">
    <property type="entry name" value="TRACRIPTIONAL REGULATORY PROTEIN-RELATED-RELATED"/>
    <property type="match status" value="1"/>
</dbReference>
<evidence type="ECO:0000256" key="1">
    <source>
        <dbReference type="ARBA" id="ARBA00023125"/>
    </source>
</evidence>
<evidence type="ECO:0000313" key="4">
    <source>
        <dbReference type="Proteomes" id="UP000199158"/>
    </source>
</evidence>
<reference evidence="3 4" key="1">
    <citation type="submission" date="2016-10" db="EMBL/GenBank/DDBJ databases">
        <authorList>
            <person name="de Groot N.N."/>
        </authorList>
    </citation>
    <scope>NUCLEOTIDE SEQUENCE [LARGE SCALE GENOMIC DNA]</scope>
    <source>
        <strain evidence="3 4">CGMCC 1.5070</strain>
    </source>
</reference>
<dbReference type="STRING" id="474960.SAMN05216180_0980"/>
<dbReference type="AlphaFoldDB" id="A0A1H8A0N2"/>